<feature type="domain" description="PI3K/PI4K catalytic" evidence="12">
    <location>
        <begin position="1865"/>
        <end position="2210"/>
    </location>
</feature>
<dbReference type="InterPro" id="IPR039414">
    <property type="entry name" value="SMG1_PIKKc"/>
</dbReference>
<dbReference type="PROSITE" id="PS50290">
    <property type="entry name" value="PI3_4_KINASE_3"/>
    <property type="match status" value="1"/>
</dbReference>
<comment type="similarity">
    <text evidence="1">Belongs to the PI3/PI4-kinase family.</text>
</comment>
<evidence type="ECO:0000256" key="3">
    <source>
        <dbReference type="ARBA" id="ARBA00022527"/>
    </source>
</evidence>
<keyword evidence="5" id="KW-0547">Nucleotide-binding</keyword>
<dbReference type="GO" id="GO:0000184">
    <property type="term" value="P:nuclear-transcribed mRNA catabolic process, nonsense-mediated decay"/>
    <property type="evidence" value="ECO:0007669"/>
    <property type="project" value="UniProtKB-KW"/>
</dbReference>
<dbReference type="InterPro" id="IPR057564">
    <property type="entry name" value="HEAT_ATR"/>
</dbReference>
<dbReference type="Pfam" id="PF15785">
    <property type="entry name" value="SMG1"/>
    <property type="match status" value="1"/>
</dbReference>
<keyword evidence="6" id="KW-0418">Kinase</keyword>
<feature type="region of interest" description="Disordered" evidence="11">
    <location>
        <begin position="786"/>
        <end position="806"/>
    </location>
</feature>
<dbReference type="EC" id="2.7.11.1" evidence="2"/>
<dbReference type="InterPro" id="IPR000403">
    <property type="entry name" value="PI3/4_kinase_cat_dom"/>
</dbReference>
<name>A0A8H4EYR1_MUCCL</name>
<dbReference type="InterPro" id="IPR011009">
    <property type="entry name" value="Kinase-like_dom_sf"/>
</dbReference>
<dbReference type="GO" id="GO:0004674">
    <property type="term" value="F:protein serine/threonine kinase activity"/>
    <property type="evidence" value="ECO:0007669"/>
    <property type="project" value="UniProtKB-KW"/>
</dbReference>
<dbReference type="EMBL" id="JAAECE010000006">
    <property type="protein sequence ID" value="KAF1799501.1"/>
    <property type="molecule type" value="Genomic_DNA"/>
</dbReference>
<dbReference type="CDD" id="cd05170">
    <property type="entry name" value="PIKKc_SMG1"/>
    <property type="match status" value="1"/>
</dbReference>
<comment type="catalytic activity">
    <reaction evidence="9">
        <text>L-threonyl-[protein] + ATP = O-phospho-L-threonyl-[protein] + ADP + H(+)</text>
        <dbReference type="Rhea" id="RHEA:46608"/>
        <dbReference type="Rhea" id="RHEA-COMP:11060"/>
        <dbReference type="Rhea" id="RHEA-COMP:11605"/>
        <dbReference type="ChEBI" id="CHEBI:15378"/>
        <dbReference type="ChEBI" id="CHEBI:30013"/>
        <dbReference type="ChEBI" id="CHEBI:30616"/>
        <dbReference type="ChEBI" id="CHEBI:61977"/>
        <dbReference type="ChEBI" id="CHEBI:456216"/>
        <dbReference type="EC" id="2.7.11.1"/>
    </reaction>
</comment>
<feature type="compositionally biased region" description="Polar residues" evidence="11">
    <location>
        <begin position="796"/>
        <end position="805"/>
    </location>
</feature>
<dbReference type="InterPro" id="IPR050517">
    <property type="entry name" value="DDR_Repair_Kinase"/>
</dbReference>
<dbReference type="InterPro" id="IPR016024">
    <property type="entry name" value="ARM-type_fold"/>
</dbReference>
<proteinExistence type="inferred from homology"/>
<feature type="domain" description="FATC" evidence="13">
    <location>
        <begin position="2449"/>
        <end position="2481"/>
    </location>
</feature>
<evidence type="ECO:0000259" key="12">
    <source>
        <dbReference type="PROSITE" id="PS50290"/>
    </source>
</evidence>
<organism evidence="14 15">
    <name type="scientific">Mucor circinelloides f. lusitanicus</name>
    <name type="common">Mucor racemosus var. lusitanicus</name>
    <dbReference type="NCBI Taxonomy" id="29924"/>
    <lineage>
        <taxon>Eukaryota</taxon>
        <taxon>Fungi</taxon>
        <taxon>Fungi incertae sedis</taxon>
        <taxon>Mucoromycota</taxon>
        <taxon>Mucoromycotina</taxon>
        <taxon>Mucoromycetes</taxon>
        <taxon>Mucorales</taxon>
        <taxon>Mucorineae</taxon>
        <taxon>Mucoraceae</taxon>
        <taxon>Mucor</taxon>
    </lineage>
</organism>
<dbReference type="InterPro" id="IPR018936">
    <property type="entry name" value="PI3/4_kinase_CS"/>
</dbReference>
<dbReference type="PANTHER" id="PTHR11139">
    <property type="entry name" value="ATAXIA TELANGIECTASIA MUTATED ATM -RELATED"/>
    <property type="match status" value="1"/>
</dbReference>
<evidence type="ECO:0000259" key="13">
    <source>
        <dbReference type="PROSITE" id="PS51190"/>
    </source>
</evidence>
<dbReference type="GO" id="GO:0005524">
    <property type="term" value="F:ATP binding"/>
    <property type="evidence" value="ECO:0007669"/>
    <property type="project" value="UniProtKB-KW"/>
</dbReference>
<reference evidence="14 15" key="1">
    <citation type="submission" date="2019-09" db="EMBL/GenBank/DDBJ databases">
        <authorList>
            <consortium name="DOE Joint Genome Institute"/>
            <person name="Mondo S.J."/>
            <person name="Navarro-Mendoza M.I."/>
            <person name="Perez-Arques C."/>
            <person name="Panchal S."/>
            <person name="Nicolas F.E."/>
            <person name="Ganguly P."/>
            <person name="Pangilinan J."/>
            <person name="Grigoriev I."/>
            <person name="Heitman J."/>
            <person name="Sanya K."/>
            <person name="Garre V."/>
        </authorList>
    </citation>
    <scope>NUCLEOTIDE SEQUENCE [LARGE SCALE GENOMIC DNA]</scope>
    <source>
        <strain evidence="14 15">MU402</strain>
    </source>
</reference>
<evidence type="ECO:0000256" key="9">
    <source>
        <dbReference type="ARBA" id="ARBA00047899"/>
    </source>
</evidence>
<feature type="region of interest" description="Disordered" evidence="11">
    <location>
        <begin position="1"/>
        <end position="46"/>
    </location>
</feature>
<keyword evidence="8" id="KW-0866">Nonsense-mediated mRNA decay</keyword>
<dbReference type="GO" id="GO:0005634">
    <property type="term" value="C:nucleus"/>
    <property type="evidence" value="ECO:0007669"/>
    <property type="project" value="TreeGrafter"/>
</dbReference>
<comment type="catalytic activity">
    <reaction evidence="10">
        <text>L-seryl-[protein] + ATP = O-phospho-L-seryl-[protein] + ADP + H(+)</text>
        <dbReference type="Rhea" id="RHEA:17989"/>
        <dbReference type="Rhea" id="RHEA-COMP:9863"/>
        <dbReference type="Rhea" id="RHEA-COMP:11604"/>
        <dbReference type="ChEBI" id="CHEBI:15378"/>
        <dbReference type="ChEBI" id="CHEBI:29999"/>
        <dbReference type="ChEBI" id="CHEBI:30616"/>
        <dbReference type="ChEBI" id="CHEBI:83421"/>
        <dbReference type="ChEBI" id="CHEBI:456216"/>
        <dbReference type="EC" id="2.7.11.1"/>
    </reaction>
</comment>
<evidence type="ECO:0000256" key="6">
    <source>
        <dbReference type="ARBA" id="ARBA00022777"/>
    </source>
</evidence>
<dbReference type="SUPFAM" id="SSF56112">
    <property type="entry name" value="Protein kinase-like (PK-like)"/>
    <property type="match status" value="1"/>
</dbReference>
<evidence type="ECO:0000256" key="7">
    <source>
        <dbReference type="ARBA" id="ARBA00022840"/>
    </source>
</evidence>
<evidence type="ECO:0000256" key="1">
    <source>
        <dbReference type="ARBA" id="ARBA00011031"/>
    </source>
</evidence>
<keyword evidence="3" id="KW-0723">Serine/threonine-protein kinase</keyword>
<evidence type="ECO:0000256" key="2">
    <source>
        <dbReference type="ARBA" id="ARBA00012513"/>
    </source>
</evidence>
<dbReference type="Pfam" id="PF00454">
    <property type="entry name" value="PI3_PI4_kinase"/>
    <property type="match status" value="1"/>
</dbReference>
<protein>
    <recommendedName>
        <fullName evidence="2">non-specific serine/threonine protein kinase</fullName>
        <ecNumber evidence="2">2.7.11.1</ecNumber>
    </recommendedName>
</protein>
<keyword evidence="7" id="KW-0067">ATP-binding</keyword>
<sequence>MSSKRNHTSNNSGGGYNNRNHHRGQSRDKGQRPSHKSYAEPTTSSNETRAVQLLRRIFNDDDDSLFSHRIGNANQLLKMLEESRSTVSDSLEFRQEQKQLLDICVYDEGLRRIVEFTKAPPALRNTMLKIVSGLACYTRLDLALSWIFDRLSVWETSVNNANKDREWKKWLLRLLKQILIDSAADQYTYKQTLEMSPMILASIISFLDTMDSSDYLTTVVEILVYFSENYQNVFGQRFNDIIDLLVGWNMDPELSESKRATVVSSYSKFSVFWAGYLPFAVELLNHFLADMQTLIRELMSAHTLEAQTKKRAACTSLLSCFHAILDTILPLMTTSSTSSYHNYQAFDKLLPNLLELAVKAQQANPDDQWAHSVNTLLLLLLSYEPAKYRAYQYQLYLHLFGYQHKQALLLSSGEDCQRYFDKLLQFINYWGQDIDEQIVYQLLDVQLSPLYKIRSQYPHHSRLKSGLLLLWRFLIRVPVSDHTRNQLNHQLIAKLEVLQRPLKQQQGTVSKDKSTLQRTIALIDQNDGSVALSIPAETPAKRLSDQHIQDTLFYNYLLLDTAAVWPMLRFENSLTSLEMLCIAWHNKCNDVFDSCFQLLKNFWASLHYMLEDEYAVEMITCLVTDLTDHWKELSLQARQSVCHFVKAVLVELYDTENLHLDVHTLFKPVVSGFLHAAGKERNSNTKQLILQVVSYYCQVFGSAELIDLILEHVQRSINNPHSKVQRASKDLLTSLNPFMISEVNKFDDYTAAFIQSIMMATPHTGSFRPVHYEIVMKHLGMSKHLLGGSETHEDNPSQPLSTDAENPSAWARRLLHHCDTVNNMKHVSAFAELKEDMELGSIVDLINNSEPLLCYWAMWESARYCMLSRLRTPFGGPQQTFAAFERMLQTLLANAESKECDSEKNMDYLRHLLLLLDRLELQISNATDGCATASLPAVPRSSIIFFRTNKKTCHDYFLRIRPFMIAGAKIVRNDHLLITHATQILKELELAVPSTDVSSWFKQINVYLRDLVEACIREKCMDLVYGMQAWYKKLIRRAQHVHPKSQLSFEGLIGPVKEASKETASSNVTWFQVAAQFASGRDEAAINALTSLKSLVHQDEFGILDMLDRQVVHFYTCLEDYDSLQKALDNGSTVIDGFICESLRAFNAGNQASAKEQEEAAKKVNAFVTNAPLESCLELSRLDSFRHWLVSSFSADTEDSLHTDITTRLTGRILQVLKDGIFSNISSLLELQLLQSDWENLIASAKDWLYMTSGNVSNFHHLPPETKHWARLSTHFERLYTHNNAFEHAEVSQCLGFIQLHAAKVARRQGNILLAEHMVNKAVHIPDTEYLALYERTKILFTQCEYAHAMKTANSVLMHVTSAPGYEELKSKTYLRVARYLKNCPDTEVEGLLHQLDASLVKMQATDLQSAVEVSIDDALEKSIENNTTDGRPWFEYATHYYKQGWRILDDVTKADASMPAVLWAKKKIQSVLGDAVEDASTDSKQLEKSIFALLLKYSSAVGDKELSDFDALNTDLKQLTPFLEANGQAIIVGTLNVLQQMVVGKFYASAQAYFRYLSLDIHRQQHSDNSANISSTSMILTATLRLLRILTKYGTSLQSLFAKHIEIVRVDLWKPVIPQLFAQLNHPNDFVRHIIGKLISRICDEYPREIVYDVIVNSTSSKTNRETKQSLDTIASRMMDRNELLWVSTRRMAEELEKITVLLEERWLNKIASLQFDVMQQFTKLDQETERLQKSSMDPAEQDKSFLALYDSLMKFVITSIDKFLMETAHDSEISTPHEQWFQKTYGKQLIQACNLLQKPTSMKNYRQGWECFQQFHRQLMAETHKVRILELSQVSPYLHNMKNTPIGLPGQNENEESCFIDSFGANVIVLPTKTKPKKLDMKGTDGKKYSYLFKGLEDLHLDERIMQLLTTTNGLLSENGATALRGMRARTYAVIPLSDHSGMIQWVNDATPFFALFKKWQKRESTAHMLLNNDKPNEAYMQSLMQRPTEQFTAKVASILKSAGLRVTANRRYWPKEVLKKVYLELVKETPGDLLQKEIYYSSATATEWFKKSTSFARSLAVTSMIGYIIGLGDRHLDNILVDFRSGEVIHIDYNVCFEKGKRLRVPELVPYRLTQNLYGALGITGVDGQFKAAAEETLRVLRKHKEVLITLLDAFVYDPLVDWESEAMEAGHRQMMELQANLSLVATRVINKQAEQDKERKIILGSLSGLRHNLHQWQESMLMEAETLNAQDASDEEEQGLEHDAMLSSATMEGEDATFMGRLPLYLLREVKSHLTNIHSLVRASRSPTEGIAPILESIIIIETDADNELRPAQNSAKTALDAITLITTELKKFDKQLNEKTNYESEWTYNQLLDFISTLSKSVQDYFTALRTLEEFGPDSVKNSSSSNALQEEEESGHLADDDKATVQQASQGPYVIKPASSNHVTKIMKRIRSKLEGVDFGVQHKMNVSEQVARSIEQATSVDNLCMMYEGWTSWV</sequence>
<dbReference type="Proteomes" id="UP000469890">
    <property type="component" value="Unassembled WGS sequence"/>
</dbReference>
<dbReference type="Pfam" id="PF02260">
    <property type="entry name" value="FATC"/>
    <property type="match status" value="1"/>
</dbReference>
<evidence type="ECO:0000256" key="10">
    <source>
        <dbReference type="ARBA" id="ARBA00048679"/>
    </source>
</evidence>
<dbReference type="Gene3D" id="3.30.1010.10">
    <property type="entry name" value="Phosphatidylinositol 3-kinase Catalytic Subunit, Chain A, domain 4"/>
    <property type="match status" value="1"/>
</dbReference>
<dbReference type="InterPro" id="IPR003152">
    <property type="entry name" value="FATC_dom"/>
</dbReference>
<dbReference type="PANTHER" id="PTHR11139:SF71">
    <property type="entry name" value="SERINE_THREONINE-PROTEIN KINASE SMG1"/>
    <property type="match status" value="1"/>
</dbReference>
<gene>
    <name evidence="14" type="ORF">FB192DRAFT_1387088</name>
</gene>
<evidence type="ECO:0000313" key="15">
    <source>
        <dbReference type="Proteomes" id="UP000469890"/>
    </source>
</evidence>
<dbReference type="PROSITE" id="PS00916">
    <property type="entry name" value="PI3_4_KINASE_2"/>
    <property type="match status" value="1"/>
</dbReference>
<feature type="region of interest" description="Disordered" evidence="11">
    <location>
        <begin position="2382"/>
        <end position="2406"/>
    </location>
</feature>
<dbReference type="InterPro" id="IPR031559">
    <property type="entry name" value="SMG1"/>
</dbReference>
<dbReference type="PROSITE" id="PS51190">
    <property type="entry name" value="FATC"/>
    <property type="match status" value="1"/>
</dbReference>
<comment type="caution">
    <text evidence="14">The sequence shown here is derived from an EMBL/GenBank/DDBJ whole genome shotgun (WGS) entry which is preliminary data.</text>
</comment>
<feature type="compositionally biased region" description="Polar residues" evidence="11">
    <location>
        <begin position="2385"/>
        <end position="2394"/>
    </location>
</feature>
<evidence type="ECO:0000256" key="5">
    <source>
        <dbReference type="ARBA" id="ARBA00022741"/>
    </source>
</evidence>
<dbReference type="SMART" id="SM01343">
    <property type="entry name" value="FATC"/>
    <property type="match status" value="1"/>
</dbReference>
<evidence type="ECO:0000313" key="14">
    <source>
        <dbReference type="EMBL" id="KAF1799501.1"/>
    </source>
</evidence>
<dbReference type="Gene3D" id="1.10.1070.11">
    <property type="entry name" value="Phosphatidylinositol 3-/4-kinase, catalytic domain"/>
    <property type="match status" value="1"/>
</dbReference>
<evidence type="ECO:0000256" key="8">
    <source>
        <dbReference type="ARBA" id="ARBA00023161"/>
    </source>
</evidence>
<dbReference type="GO" id="GO:0035556">
    <property type="term" value="P:intracellular signal transduction"/>
    <property type="evidence" value="ECO:0007669"/>
    <property type="project" value="UniProtKB-ARBA"/>
</dbReference>
<keyword evidence="4" id="KW-0808">Transferase</keyword>
<accession>A0A8H4EYR1</accession>
<dbReference type="SMART" id="SM00146">
    <property type="entry name" value="PI3Kc"/>
    <property type="match status" value="1"/>
</dbReference>
<evidence type="ECO:0000256" key="11">
    <source>
        <dbReference type="SAM" id="MobiDB-lite"/>
    </source>
</evidence>
<dbReference type="SMART" id="SM01345">
    <property type="entry name" value="Rapamycin_bind"/>
    <property type="match status" value="1"/>
</dbReference>
<evidence type="ECO:0000256" key="4">
    <source>
        <dbReference type="ARBA" id="ARBA00022679"/>
    </source>
</evidence>
<dbReference type="InterPro" id="IPR036940">
    <property type="entry name" value="PI3/4_kinase_cat_sf"/>
</dbReference>
<dbReference type="Pfam" id="PF23593">
    <property type="entry name" value="HEAT_ATR"/>
    <property type="match status" value="1"/>
</dbReference>
<dbReference type="SUPFAM" id="SSF48371">
    <property type="entry name" value="ARM repeat"/>
    <property type="match status" value="1"/>
</dbReference>